<protein>
    <submittedName>
        <fullName evidence="1">Uncharacterized protein</fullName>
    </submittedName>
</protein>
<proteinExistence type="predicted"/>
<evidence type="ECO:0000313" key="1">
    <source>
        <dbReference type="EMBL" id="KAG0646200.1"/>
    </source>
</evidence>
<gene>
    <name evidence="1" type="ORF">D0Z07_8368</name>
</gene>
<evidence type="ECO:0000313" key="2">
    <source>
        <dbReference type="Proteomes" id="UP000785200"/>
    </source>
</evidence>
<dbReference type="AlphaFoldDB" id="A0A9P6SQL8"/>
<dbReference type="OrthoDB" id="4392610at2759"/>
<dbReference type="Proteomes" id="UP000785200">
    <property type="component" value="Unassembled WGS sequence"/>
</dbReference>
<keyword evidence="2" id="KW-1185">Reference proteome</keyword>
<organism evidence="1 2">
    <name type="scientific">Hyphodiscus hymeniophilus</name>
    <dbReference type="NCBI Taxonomy" id="353542"/>
    <lineage>
        <taxon>Eukaryota</taxon>
        <taxon>Fungi</taxon>
        <taxon>Dikarya</taxon>
        <taxon>Ascomycota</taxon>
        <taxon>Pezizomycotina</taxon>
        <taxon>Leotiomycetes</taxon>
        <taxon>Helotiales</taxon>
        <taxon>Hyphodiscaceae</taxon>
        <taxon>Hyphodiscus</taxon>
    </lineage>
</organism>
<dbReference type="EMBL" id="VNKQ01000016">
    <property type="protein sequence ID" value="KAG0646200.1"/>
    <property type="molecule type" value="Genomic_DNA"/>
</dbReference>
<reference evidence="1" key="1">
    <citation type="submission" date="2019-07" db="EMBL/GenBank/DDBJ databases">
        <title>Hyphodiscus hymeniophilus genome sequencing and assembly.</title>
        <authorList>
            <person name="Kramer G."/>
            <person name="Nodwell J."/>
        </authorList>
    </citation>
    <scope>NUCLEOTIDE SEQUENCE</scope>
    <source>
        <strain evidence="1">ATCC 34498</strain>
    </source>
</reference>
<sequence>MSAIKPSPQAVIQAYRHLYRGILHAVQFTARDQLRDAFRKGDLSTFDQERVNRTVGFLKIAARERGLEHQLVKSLIHTAYWRRKKPL</sequence>
<comment type="caution">
    <text evidence="1">The sequence shown here is derived from an EMBL/GenBank/DDBJ whole genome shotgun (WGS) entry which is preliminary data.</text>
</comment>
<name>A0A9P6SQL8_9HELO</name>
<accession>A0A9P6SQL8</accession>